<name>A0A655V5P4_VIBCL</name>
<organism evidence="1 2">
    <name type="scientific">Vibrio cholerae</name>
    <dbReference type="NCBI Taxonomy" id="666"/>
    <lineage>
        <taxon>Bacteria</taxon>
        <taxon>Pseudomonadati</taxon>
        <taxon>Pseudomonadota</taxon>
        <taxon>Gammaproteobacteria</taxon>
        <taxon>Vibrionales</taxon>
        <taxon>Vibrionaceae</taxon>
        <taxon>Vibrio</taxon>
    </lineage>
</organism>
<evidence type="ECO:0000313" key="1">
    <source>
        <dbReference type="EMBL" id="CSD21558.1"/>
    </source>
</evidence>
<protein>
    <submittedName>
        <fullName evidence="1">Uncharacterized protein</fullName>
    </submittedName>
</protein>
<dbReference type="Proteomes" id="UP000041770">
    <property type="component" value="Unassembled WGS sequence"/>
</dbReference>
<accession>A0A655V5P4</accession>
<reference evidence="1 2" key="1">
    <citation type="submission" date="2015-07" db="EMBL/GenBank/DDBJ databases">
        <authorList>
            <consortium name="Pathogen Informatics"/>
        </authorList>
    </citation>
    <scope>NUCLEOTIDE SEQUENCE [LARGE SCALE GENOMIC DNA]</scope>
    <source>
        <strain evidence="1 2">A316</strain>
    </source>
</reference>
<dbReference type="EMBL" id="CWQY01000037">
    <property type="protein sequence ID" value="CSD21558.1"/>
    <property type="molecule type" value="Genomic_DNA"/>
</dbReference>
<proteinExistence type="predicted"/>
<evidence type="ECO:0000313" key="2">
    <source>
        <dbReference type="Proteomes" id="UP000041770"/>
    </source>
</evidence>
<gene>
    <name evidence="1" type="ORF">ERS013200_03554</name>
</gene>
<dbReference type="AlphaFoldDB" id="A0A655V5P4"/>
<sequence>MQNPTPVASSTLLSPLVGLLTMLKRLSTAASSWKNIDRGCTNLIAFRSPKYTPAKAAQFGQCLVKLIAN</sequence>